<name>A0ABU2M2B8_9ACTN</name>
<reference evidence="3" key="1">
    <citation type="submission" date="2023-07" db="EMBL/GenBank/DDBJ databases">
        <title>30 novel species of actinomycetes from the DSMZ collection.</title>
        <authorList>
            <person name="Nouioui I."/>
        </authorList>
    </citation>
    <scope>NUCLEOTIDE SEQUENCE [LARGE SCALE GENOMIC DNA]</scope>
    <source>
        <strain evidence="3">DSM 44918</strain>
    </source>
</reference>
<proteinExistence type="predicted"/>
<dbReference type="PANTHER" id="PTHR43734">
    <property type="entry name" value="PHYTOENE DESATURASE"/>
    <property type="match status" value="1"/>
</dbReference>
<keyword evidence="3" id="KW-1185">Reference proteome</keyword>
<dbReference type="Gene3D" id="3.50.50.60">
    <property type="entry name" value="FAD/NAD(P)-binding domain"/>
    <property type="match status" value="2"/>
</dbReference>
<dbReference type="InterPro" id="IPR002937">
    <property type="entry name" value="Amino_oxidase"/>
</dbReference>
<evidence type="ECO:0000313" key="2">
    <source>
        <dbReference type="EMBL" id="MDT0323688.1"/>
    </source>
</evidence>
<comment type="caution">
    <text evidence="2">The sequence shown here is derived from an EMBL/GenBank/DDBJ whole genome shotgun (WGS) entry which is preliminary data.</text>
</comment>
<dbReference type="Pfam" id="PF01593">
    <property type="entry name" value="Amino_oxidase"/>
    <property type="match status" value="1"/>
</dbReference>
<dbReference type="InterPro" id="IPR036188">
    <property type="entry name" value="FAD/NAD-bd_sf"/>
</dbReference>
<gene>
    <name evidence="2" type="ORF">RNC47_35835</name>
</gene>
<evidence type="ECO:0000259" key="1">
    <source>
        <dbReference type="Pfam" id="PF01593"/>
    </source>
</evidence>
<dbReference type="Proteomes" id="UP001183420">
    <property type="component" value="Unassembled WGS sequence"/>
</dbReference>
<evidence type="ECO:0000313" key="3">
    <source>
        <dbReference type="Proteomes" id="UP001183420"/>
    </source>
</evidence>
<dbReference type="RefSeq" id="WP_311605016.1">
    <property type="nucleotide sequence ID" value="NZ_JAVREM010000144.1"/>
</dbReference>
<accession>A0ABU2M2B8</accession>
<feature type="domain" description="Amine oxidase" evidence="1">
    <location>
        <begin position="14"/>
        <end position="286"/>
    </location>
</feature>
<organism evidence="2 3">
    <name type="scientific">Streptomyces millisiae</name>
    <dbReference type="NCBI Taxonomy" id="3075542"/>
    <lineage>
        <taxon>Bacteria</taxon>
        <taxon>Bacillati</taxon>
        <taxon>Actinomycetota</taxon>
        <taxon>Actinomycetes</taxon>
        <taxon>Kitasatosporales</taxon>
        <taxon>Streptomycetaceae</taxon>
        <taxon>Streptomyces</taxon>
    </lineage>
</organism>
<sequence>MARIVVVGAGMGAMAAAARLATAGHRVTVVERTSTHGGAVGRFARDGFAFDTGPGLLHLPAVWRDLFIKTGKRELGECVELNRVDPAVEHRFADGVAVRLPAALGGAQQALDDAFGAGAGERWAALLRRARQVWESTRRPLVEEPLTTPEQRAALREDPYPHAARRGLLRRRAPGTLAELATAELREPRLAALLTGTVWEYGVDPAVAPPGAAVLAYVERSFGSWYPAGGMRALADAVYERCLERRVEFVFGTAAERILAREGRAGGVELADGATVPADSVVWGAPGLGATAPHATGRLTVLLALRGPRPAGTPHRTLVHRADLGRPPVRVLRPDDPALRPDADHETAVLSAPAPAHGVGGVDWPAPGAADRAADELLAAAEAAGLDLGGRVLWRETRTPADVERDTGMPGGVLPTPALAGADATFLAGANTGRLAGAYRVGALAHPGGGLAHAGMSGALATGLIVEGPSWRGSY</sequence>
<dbReference type="PANTHER" id="PTHR43734:SF1">
    <property type="entry name" value="PHYTOENE DESATURASE"/>
    <property type="match status" value="1"/>
</dbReference>
<dbReference type="SUPFAM" id="SSF51905">
    <property type="entry name" value="FAD/NAD(P)-binding domain"/>
    <property type="match status" value="1"/>
</dbReference>
<dbReference type="EMBL" id="JAVREM010000144">
    <property type="protein sequence ID" value="MDT0323688.1"/>
    <property type="molecule type" value="Genomic_DNA"/>
</dbReference>
<protein>
    <submittedName>
        <fullName evidence="2">NAD(P)/FAD-dependent oxidoreductase</fullName>
    </submittedName>
</protein>